<dbReference type="PANTHER" id="PTHR10963:SF55">
    <property type="entry name" value="GLYCOSIDE HYDROLASE FAMILY 16 PROTEIN"/>
    <property type="match status" value="1"/>
</dbReference>
<evidence type="ECO:0000259" key="3">
    <source>
        <dbReference type="PROSITE" id="PS51762"/>
    </source>
</evidence>
<feature type="signal peptide" evidence="2">
    <location>
        <begin position="1"/>
        <end position="21"/>
    </location>
</feature>
<dbReference type="PROSITE" id="PS51257">
    <property type="entry name" value="PROKAR_LIPOPROTEIN"/>
    <property type="match status" value="1"/>
</dbReference>
<dbReference type="PROSITE" id="PS51762">
    <property type="entry name" value="GH16_2"/>
    <property type="match status" value="1"/>
</dbReference>
<organism evidence="4 5">
    <name type="scientific">Petrimonas mucosa</name>
    <dbReference type="NCBI Taxonomy" id="1642646"/>
    <lineage>
        <taxon>Bacteria</taxon>
        <taxon>Pseudomonadati</taxon>
        <taxon>Bacteroidota</taxon>
        <taxon>Bacteroidia</taxon>
        <taxon>Bacteroidales</taxon>
        <taxon>Dysgonomonadaceae</taxon>
        <taxon>Petrimonas</taxon>
    </lineage>
</organism>
<dbReference type="KEGG" id="pmuc:ING2E5A_1619"/>
<keyword evidence="4" id="KW-0378">Hydrolase</keyword>
<evidence type="ECO:0000313" key="5">
    <source>
        <dbReference type="Proteomes" id="UP000178485"/>
    </source>
</evidence>
<dbReference type="Pfam" id="PF00722">
    <property type="entry name" value="Glyco_hydro_16"/>
    <property type="match status" value="1"/>
</dbReference>
<dbReference type="AlphaFoldDB" id="A0A1G4G7C5"/>
<keyword evidence="5" id="KW-1185">Reference proteome</keyword>
<gene>
    <name evidence="4" type="ORF">ING2E5A_1619</name>
</gene>
<protein>
    <submittedName>
        <fullName evidence="4">Keratan-sulfate endo-1,4-beta-galactosidase</fullName>
        <ecNumber evidence="4">3.2.1.103</ecNumber>
    </submittedName>
</protein>
<feature type="domain" description="GH16" evidence="3">
    <location>
        <begin position="47"/>
        <end position="268"/>
    </location>
</feature>
<dbReference type="PANTHER" id="PTHR10963">
    <property type="entry name" value="GLYCOSYL HYDROLASE-RELATED"/>
    <property type="match status" value="1"/>
</dbReference>
<dbReference type="InterPro" id="IPR000757">
    <property type="entry name" value="Beta-glucanase-like"/>
</dbReference>
<dbReference type="SUPFAM" id="SSF49899">
    <property type="entry name" value="Concanavalin A-like lectins/glucanases"/>
    <property type="match status" value="1"/>
</dbReference>
<dbReference type="Gene3D" id="2.60.120.200">
    <property type="match status" value="1"/>
</dbReference>
<proteinExistence type="inferred from homology"/>
<dbReference type="Proteomes" id="UP000178485">
    <property type="component" value="Chromosome i"/>
</dbReference>
<dbReference type="RefSeq" id="WP_071136919.1">
    <property type="nucleotide sequence ID" value="NZ_DUQN01000086.1"/>
</dbReference>
<dbReference type="EMBL" id="LT608328">
    <property type="protein sequence ID" value="SCM58023.1"/>
    <property type="molecule type" value="Genomic_DNA"/>
</dbReference>
<reference evidence="4 5" key="1">
    <citation type="submission" date="2016-08" db="EMBL/GenBank/DDBJ databases">
        <authorList>
            <person name="Seilhamer J.J."/>
        </authorList>
    </citation>
    <scope>NUCLEOTIDE SEQUENCE [LARGE SCALE GENOMIC DNA]</scope>
    <source>
        <strain evidence="4">ING2-E5A</strain>
    </source>
</reference>
<keyword evidence="4" id="KW-0326">Glycosidase</keyword>
<sequence length="268" mass="30971">MKKFLLLALVPGLLLTLSACTEQKKSDPKEAKWTLVWEDDFKRNQLDTTKWAKIPRGKSDWNNYMSDYDKLYEVKEGNLVLRGIRNEVLPNDTAPFLTGGVYTKGKRTFGFGRLEIRAKLNPAKGAWPAFWMLPNDAKWPDGGEIDIMERLSHDKLIYQTVHSRYTQTDSLRLNPPASSIVGMNPNNYNVYALEKYPDSLVFYVNDTRTKNYPRIKTDHEGQFPFADQEFYLLLDMQLGGSWVGAVNPDELPVEIYVDWVRYYEPKGN</sequence>
<evidence type="ECO:0000313" key="4">
    <source>
        <dbReference type="EMBL" id="SCM58023.1"/>
    </source>
</evidence>
<dbReference type="CDD" id="cd08023">
    <property type="entry name" value="GH16_laminarinase_like"/>
    <property type="match status" value="1"/>
</dbReference>
<dbReference type="InterPro" id="IPR050546">
    <property type="entry name" value="Glycosyl_Hydrlase_16"/>
</dbReference>
<feature type="chain" id="PRO_5009603899" evidence="2">
    <location>
        <begin position="22"/>
        <end position="268"/>
    </location>
</feature>
<dbReference type="GO" id="GO:0033930">
    <property type="term" value="F:keratan-sulfate endo-1,4-beta-galactosidase activity"/>
    <property type="evidence" value="ECO:0007669"/>
    <property type="project" value="UniProtKB-EC"/>
</dbReference>
<evidence type="ECO:0000256" key="2">
    <source>
        <dbReference type="SAM" id="SignalP"/>
    </source>
</evidence>
<dbReference type="InterPro" id="IPR013320">
    <property type="entry name" value="ConA-like_dom_sf"/>
</dbReference>
<evidence type="ECO:0000256" key="1">
    <source>
        <dbReference type="ARBA" id="ARBA00006865"/>
    </source>
</evidence>
<comment type="similarity">
    <text evidence="1">Belongs to the glycosyl hydrolase 16 family.</text>
</comment>
<dbReference type="GO" id="GO:0005975">
    <property type="term" value="P:carbohydrate metabolic process"/>
    <property type="evidence" value="ECO:0007669"/>
    <property type="project" value="InterPro"/>
</dbReference>
<name>A0A1G4G7C5_9BACT</name>
<dbReference type="STRING" id="1642646.ING2E5A_1619"/>
<accession>A0A1G4G7C5</accession>
<dbReference type="EC" id="3.2.1.103" evidence="4"/>
<keyword evidence="2" id="KW-0732">Signal</keyword>